<evidence type="ECO:0000256" key="7">
    <source>
        <dbReference type="ARBA" id="ARBA00022692"/>
    </source>
</evidence>
<comment type="subunit">
    <text evidence="3 12">The complex is composed of two ATP-binding proteins (UgpC), two transmembrane proteins (UgpA and UgpE) and a solute-binding protein (UgpB).</text>
</comment>
<evidence type="ECO:0000313" key="14">
    <source>
        <dbReference type="EMBL" id="OQW51665.1"/>
    </source>
</evidence>
<dbReference type="CDD" id="cd06261">
    <property type="entry name" value="TM_PBP2"/>
    <property type="match status" value="1"/>
</dbReference>
<protein>
    <recommendedName>
        <fullName evidence="4 12">sn-glycerol-3-phosphate transport system permease protein UgpE</fullName>
    </recommendedName>
</protein>
<feature type="transmembrane region" description="Helical" evidence="11">
    <location>
        <begin position="247"/>
        <end position="266"/>
    </location>
</feature>
<dbReference type="PANTHER" id="PTHR43744:SF8">
    <property type="entry name" value="SN-GLYCEROL-3-PHOSPHATE TRANSPORT SYSTEM PERMEASE PROTEIN UGPE"/>
    <property type="match status" value="1"/>
</dbReference>
<proteinExistence type="inferred from homology"/>
<evidence type="ECO:0000256" key="9">
    <source>
        <dbReference type="ARBA" id="ARBA00023136"/>
    </source>
</evidence>
<keyword evidence="5 11" id="KW-0813">Transport</keyword>
<feature type="transmembrane region" description="Helical" evidence="11">
    <location>
        <begin position="112"/>
        <end position="134"/>
    </location>
</feature>
<evidence type="ECO:0000256" key="8">
    <source>
        <dbReference type="ARBA" id="ARBA00022989"/>
    </source>
</evidence>
<evidence type="ECO:0000256" key="2">
    <source>
        <dbReference type="ARBA" id="ARBA00009306"/>
    </source>
</evidence>
<dbReference type="Pfam" id="PF00528">
    <property type="entry name" value="BPD_transp_1"/>
    <property type="match status" value="1"/>
</dbReference>
<evidence type="ECO:0000313" key="15">
    <source>
        <dbReference type="Proteomes" id="UP000192872"/>
    </source>
</evidence>
<keyword evidence="9 11" id="KW-0472">Membrane</keyword>
<reference evidence="14 15" key="1">
    <citation type="journal article" date="2017" name="Water Res.">
        <title>Comammox in drinking water systems.</title>
        <authorList>
            <person name="Wang Y."/>
            <person name="Ma L."/>
            <person name="Mao Y."/>
            <person name="Jiang X."/>
            <person name="Xia Y."/>
            <person name="Yu K."/>
            <person name="Li B."/>
            <person name="Zhang T."/>
        </authorList>
    </citation>
    <scope>NUCLEOTIDE SEQUENCE [LARGE SCALE GENOMIC DNA]</scope>
    <source>
        <strain evidence="14">SG_bin8</strain>
    </source>
</reference>
<comment type="subcellular location">
    <subcellularLocation>
        <location evidence="12">Cell inner membrane</location>
        <topology evidence="12">Multi-pass membrane protein</topology>
    </subcellularLocation>
    <subcellularLocation>
        <location evidence="1 11">Cell membrane</location>
        <topology evidence="1 11">Multi-pass membrane protein</topology>
    </subcellularLocation>
</comment>
<comment type="function">
    <text evidence="10 12">Part of the ABC transporter complex UgpBAEC involved in sn-glycerol-3-phosphate (G3P) import. Probably responsible for the translocation of the substrate across the membrane.</text>
</comment>
<dbReference type="InterPro" id="IPR000515">
    <property type="entry name" value="MetI-like"/>
</dbReference>
<evidence type="ECO:0000256" key="3">
    <source>
        <dbReference type="ARBA" id="ARBA00011557"/>
    </source>
</evidence>
<evidence type="ECO:0000256" key="4">
    <source>
        <dbReference type="ARBA" id="ARBA00020515"/>
    </source>
</evidence>
<evidence type="ECO:0000256" key="6">
    <source>
        <dbReference type="ARBA" id="ARBA00022475"/>
    </source>
</evidence>
<dbReference type="AlphaFoldDB" id="A0A1W9HW36"/>
<evidence type="ECO:0000256" key="12">
    <source>
        <dbReference type="RuleBase" id="RU363056"/>
    </source>
</evidence>
<dbReference type="Gene3D" id="1.10.3720.10">
    <property type="entry name" value="MetI-like"/>
    <property type="match status" value="1"/>
</dbReference>
<keyword evidence="12" id="KW-0997">Cell inner membrane</keyword>
<feature type="transmembrane region" description="Helical" evidence="11">
    <location>
        <begin position="12"/>
        <end position="34"/>
    </location>
</feature>
<dbReference type="Proteomes" id="UP000192872">
    <property type="component" value="Unassembled WGS sequence"/>
</dbReference>
<dbReference type="RefSeq" id="WP_376801998.1">
    <property type="nucleotide sequence ID" value="NZ_DBNB01000034.1"/>
</dbReference>
<dbReference type="InterPro" id="IPR035906">
    <property type="entry name" value="MetI-like_sf"/>
</dbReference>
<accession>A0A1W9HW36</accession>
<name>A0A1W9HW36_9HYPH</name>
<evidence type="ECO:0000256" key="1">
    <source>
        <dbReference type="ARBA" id="ARBA00004651"/>
    </source>
</evidence>
<dbReference type="PROSITE" id="PS50928">
    <property type="entry name" value="ABC_TM1"/>
    <property type="match status" value="1"/>
</dbReference>
<evidence type="ECO:0000256" key="10">
    <source>
        <dbReference type="ARBA" id="ARBA00037054"/>
    </source>
</evidence>
<feature type="transmembrane region" description="Helical" evidence="11">
    <location>
        <begin position="81"/>
        <end position="105"/>
    </location>
</feature>
<comment type="similarity">
    <text evidence="2 11">Belongs to the binding-protein-dependent transport system permease family.</text>
</comment>
<dbReference type="EMBL" id="LWDL01000018">
    <property type="protein sequence ID" value="OQW51665.1"/>
    <property type="molecule type" value="Genomic_DNA"/>
</dbReference>
<keyword evidence="8 11" id="KW-1133">Transmembrane helix</keyword>
<feature type="transmembrane region" description="Helical" evidence="11">
    <location>
        <begin position="146"/>
        <end position="166"/>
    </location>
</feature>
<evidence type="ECO:0000256" key="5">
    <source>
        <dbReference type="ARBA" id="ARBA00022448"/>
    </source>
</evidence>
<dbReference type="GO" id="GO:0005886">
    <property type="term" value="C:plasma membrane"/>
    <property type="evidence" value="ECO:0007669"/>
    <property type="project" value="UniProtKB-SubCell"/>
</dbReference>
<evidence type="ECO:0000259" key="13">
    <source>
        <dbReference type="PROSITE" id="PS50928"/>
    </source>
</evidence>
<feature type="domain" description="ABC transmembrane type-1" evidence="13">
    <location>
        <begin position="77"/>
        <end position="268"/>
    </location>
</feature>
<keyword evidence="7 11" id="KW-0812">Transmembrane</keyword>
<dbReference type="STRING" id="1827387.A4S15_10610"/>
<dbReference type="PANTHER" id="PTHR43744">
    <property type="entry name" value="ABC TRANSPORTER PERMEASE PROTEIN MG189-RELATED-RELATED"/>
    <property type="match status" value="1"/>
</dbReference>
<sequence length="281" mass="30930">MAGAGRTWVTHAGLLIGVLVFAFPIYLALIASTWDASTIGRGALPLYPGPDAWKNYSRIWSSGEVGRFGSVPVATMMGNSLIMALAIAIGKIAISIISAYAVVFFRFPLRMLCFWMIFLTLMLPVEVRIIPTYQVVVDLGLFDTRFGLVVPLIASATATLLFRQFFLTIPDELTEAAKIDGAGPVRFFIDIVLPLSRTNIAALFVILFIFGWNQYLWPLLITKSRALETVVIGITKMIGTGDAQSEWNLIMATAVLALLPPVIVVLTMQRWFVKGLVDQEK</sequence>
<evidence type="ECO:0000256" key="11">
    <source>
        <dbReference type="RuleBase" id="RU363032"/>
    </source>
</evidence>
<keyword evidence="6 12" id="KW-1003">Cell membrane</keyword>
<gene>
    <name evidence="12" type="primary">ugpE</name>
    <name evidence="14" type="ORF">A4S15_10610</name>
</gene>
<dbReference type="GO" id="GO:0055085">
    <property type="term" value="P:transmembrane transport"/>
    <property type="evidence" value="ECO:0007669"/>
    <property type="project" value="InterPro"/>
</dbReference>
<feature type="transmembrane region" description="Helical" evidence="11">
    <location>
        <begin position="187"/>
        <end position="210"/>
    </location>
</feature>
<comment type="caution">
    <text evidence="14">The sequence shown here is derived from an EMBL/GenBank/DDBJ whole genome shotgun (WGS) entry which is preliminary data.</text>
</comment>
<dbReference type="NCBIfam" id="NF008210">
    <property type="entry name" value="PRK10973.1"/>
    <property type="match status" value="1"/>
</dbReference>
<organism evidence="14 15">
    <name type="scientific">Candidatus Raskinella chloraquaticus</name>
    <dbReference type="NCBI Taxonomy" id="1951219"/>
    <lineage>
        <taxon>Bacteria</taxon>
        <taxon>Pseudomonadati</taxon>
        <taxon>Pseudomonadota</taxon>
        <taxon>Alphaproteobacteria</taxon>
        <taxon>Hyphomicrobiales</taxon>
        <taxon>Phreatobacteraceae</taxon>
        <taxon>Candidatus Raskinella</taxon>
    </lineage>
</organism>
<dbReference type="SUPFAM" id="SSF161098">
    <property type="entry name" value="MetI-like"/>
    <property type="match status" value="1"/>
</dbReference>